<feature type="compositionally biased region" description="Basic and acidic residues" evidence="1">
    <location>
        <begin position="280"/>
        <end position="301"/>
    </location>
</feature>
<dbReference type="EMBL" id="CAUYUJ010002069">
    <property type="protein sequence ID" value="CAK0799018.1"/>
    <property type="molecule type" value="Genomic_DNA"/>
</dbReference>
<feature type="compositionally biased region" description="Acidic residues" evidence="1">
    <location>
        <begin position="157"/>
        <end position="169"/>
    </location>
</feature>
<sequence length="330" mass="35979">MQFSESKGPGGARNERKKPQLKAEYATLSKDGKSVWEPGLPAEVTSRRVHKPVRNAPVEEASIKCDLRHTLHMTPAARAEWLDKAMQAIPTGRAKVQEVFNIVTHPKFVSGVPDKVGRRMLRIVAGALDNFSDKQRITLVSKCKLAELYQSAAMLAEGEDDDGDADEELAGAGLEGDAAEEEPAASRSRSRRSLLPQGPPALAVAQAEGRGRRPRAPVARAFPGAGGEAPAAARGREGGAPPRAAARARGEAAAPGEGGEPDMSPAERAGLEQALAARQRQQEEERRKLDEDRRAYEDKERQRKARLGSAFLMADEDQRRRTTRTHWRRP</sequence>
<organism evidence="2 3">
    <name type="scientific">Prorocentrum cordatum</name>
    <dbReference type="NCBI Taxonomy" id="2364126"/>
    <lineage>
        <taxon>Eukaryota</taxon>
        <taxon>Sar</taxon>
        <taxon>Alveolata</taxon>
        <taxon>Dinophyceae</taxon>
        <taxon>Prorocentrales</taxon>
        <taxon>Prorocentraceae</taxon>
        <taxon>Prorocentrum</taxon>
    </lineage>
</organism>
<gene>
    <name evidence="2" type="ORF">PCOR1329_LOCUS7615</name>
</gene>
<keyword evidence="3" id="KW-1185">Reference proteome</keyword>
<feature type="compositionally biased region" description="Low complexity" evidence="1">
    <location>
        <begin position="266"/>
        <end position="279"/>
    </location>
</feature>
<feature type="region of interest" description="Disordered" evidence="1">
    <location>
        <begin position="1"/>
        <end position="21"/>
    </location>
</feature>
<proteinExistence type="predicted"/>
<feature type="compositionally biased region" description="Low complexity" evidence="1">
    <location>
        <begin position="216"/>
        <end position="255"/>
    </location>
</feature>
<evidence type="ECO:0000313" key="3">
    <source>
        <dbReference type="Proteomes" id="UP001189429"/>
    </source>
</evidence>
<reference evidence="2" key="1">
    <citation type="submission" date="2023-10" db="EMBL/GenBank/DDBJ databases">
        <authorList>
            <person name="Chen Y."/>
            <person name="Shah S."/>
            <person name="Dougan E. K."/>
            <person name="Thang M."/>
            <person name="Chan C."/>
        </authorList>
    </citation>
    <scope>NUCLEOTIDE SEQUENCE [LARGE SCALE GENOMIC DNA]</scope>
</reference>
<evidence type="ECO:0000256" key="1">
    <source>
        <dbReference type="SAM" id="MobiDB-lite"/>
    </source>
</evidence>
<comment type="caution">
    <text evidence="2">The sequence shown here is derived from an EMBL/GenBank/DDBJ whole genome shotgun (WGS) entry which is preliminary data.</text>
</comment>
<dbReference type="Proteomes" id="UP001189429">
    <property type="component" value="Unassembled WGS sequence"/>
</dbReference>
<evidence type="ECO:0000313" key="2">
    <source>
        <dbReference type="EMBL" id="CAK0799018.1"/>
    </source>
</evidence>
<accession>A0ABN9Q075</accession>
<feature type="region of interest" description="Disordered" evidence="1">
    <location>
        <begin position="157"/>
        <end position="330"/>
    </location>
</feature>
<protein>
    <submittedName>
        <fullName evidence="2">Uncharacterized protein</fullName>
    </submittedName>
</protein>
<feature type="compositionally biased region" description="Basic residues" evidence="1">
    <location>
        <begin position="321"/>
        <end position="330"/>
    </location>
</feature>
<name>A0ABN9Q075_9DINO</name>